<protein>
    <submittedName>
        <fullName evidence="1">Uncharacterized protein</fullName>
    </submittedName>
</protein>
<evidence type="ECO:0000313" key="1">
    <source>
        <dbReference type="EMBL" id="QYY44300.1"/>
    </source>
</evidence>
<dbReference type="GeneID" id="97141516"/>
<organism evidence="1 2">
    <name type="scientific">Aneurinibacillus thermoaerophilus</name>
    <dbReference type="NCBI Taxonomy" id="143495"/>
    <lineage>
        <taxon>Bacteria</taxon>
        <taxon>Bacillati</taxon>
        <taxon>Bacillota</taxon>
        <taxon>Bacilli</taxon>
        <taxon>Bacillales</taxon>
        <taxon>Paenibacillaceae</taxon>
        <taxon>Aneurinibacillus group</taxon>
        <taxon>Aneurinibacillus</taxon>
    </lineage>
</organism>
<dbReference type="Proteomes" id="UP000826616">
    <property type="component" value="Chromosome"/>
</dbReference>
<name>A0ABX8YG53_ANETH</name>
<dbReference type="RefSeq" id="WP_156424041.1">
    <property type="nucleotide sequence ID" value="NZ_CP080764.1"/>
</dbReference>
<dbReference type="EMBL" id="CP080764">
    <property type="protein sequence ID" value="QYY44300.1"/>
    <property type="molecule type" value="Genomic_DNA"/>
</dbReference>
<reference evidence="1 2" key="1">
    <citation type="submission" date="2021-08" db="EMBL/GenBank/DDBJ databases">
        <title>Complete genome sequence of the strain Aneurinibacillus thermoaerophilus CCM 8960.</title>
        <authorList>
            <person name="Musilova J."/>
            <person name="Kourilova X."/>
            <person name="Pernicova I."/>
            <person name="Bezdicek M."/>
            <person name="Lengerova M."/>
            <person name="Obruca S."/>
            <person name="Sedlar K."/>
        </authorList>
    </citation>
    <scope>NUCLEOTIDE SEQUENCE [LARGE SCALE GENOMIC DNA]</scope>
    <source>
        <strain evidence="1 2">CCM 8960</strain>
    </source>
</reference>
<accession>A0ABX8YG53</accession>
<gene>
    <name evidence="1" type="ORF">K3F53_09060</name>
</gene>
<evidence type="ECO:0000313" key="2">
    <source>
        <dbReference type="Proteomes" id="UP000826616"/>
    </source>
</evidence>
<proteinExistence type="predicted"/>
<sequence>MYKEEYSYNDMKRDLQIGREFEFIYNGVTYYLSRTKQGWILVSSDGLETESATYNELLENIFDNKNIKDLWDKIEIVQVFLKVL</sequence>
<keyword evidence="2" id="KW-1185">Reference proteome</keyword>